<accession>A0ACC0H5V0</accession>
<proteinExistence type="predicted"/>
<name>A0ACC0H5V0_9ERIC</name>
<protein>
    <submittedName>
        <fullName evidence="1">Protein TSS</fullName>
    </submittedName>
</protein>
<comment type="caution">
    <text evidence="1">The sequence shown here is derived from an EMBL/GenBank/DDBJ whole genome shotgun (WGS) entry which is preliminary data.</text>
</comment>
<keyword evidence="2" id="KW-1185">Reference proteome</keyword>
<organism evidence="1 2">
    <name type="scientific">Camellia lanceoleosa</name>
    <dbReference type="NCBI Taxonomy" id="1840588"/>
    <lineage>
        <taxon>Eukaryota</taxon>
        <taxon>Viridiplantae</taxon>
        <taxon>Streptophyta</taxon>
        <taxon>Embryophyta</taxon>
        <taxon>Tracheophyta</taxon>
        <taxon>Spermatophyta</taxon>
        <taxon>Magnoliopsida</taxon>
        <taxon>eudicotyledons</taxon>
        <taxon>Gunneridae</taxon>
        <taxon>Pentapetalae</taxon>
        <taxon>asterids</taxon>
        <taxon>Ericales</taxon>
        <taxon>Theaceae</taxon>
        <taxon>Camellia</taxon>
    </lineage>
</organism>
<sequence length="118" mass="13503">MASLPSLPHPCSPHRHIFPNCEDNVYAFWRMSGPLESYCDAAAWLEYFESKALEQQESTRNGMPKPDAPISNNGHLRETITDEYQNDETLSPSHLVTENTSDKENKSRTENNSEYHFA</sequence>
<evidence type="ECO:0000313" key="1">
    <source>
        <dbReference type="EMBL" id="KAI8008167.1"/>
    </source>
</evidence>
<dbReference type="EMBL" id="CM045764">
    <property type="protein sequence ID" value="KAI8008167.1"/>
    <property type="molecule type" value="Genomic_DNA"/>
</dbReference>
<dbReference type="Proteomes" id="UP001060215">
    <property type="component" value="Chromosome 7"/>
</dbReference>
<gene>
    <name evidence="1" type="ORF">LOK49_LG07G01155</name>
</gene>
<evidence type="ECO:0000313" key="2">
    <source>
        <dbReference type="Proteomes" id="UP001060215"/>
    </source>
</evidence>
<reference evidence="1 2" key="1">
    <citation type="journal article" date="2022" name="Plant J.">
        <title>Chromosome-level genome of Camellia lanceoleosa provides a valuable resource for understanding genome evolution and self-incompatibility.</title>
        <authorList>
            <person name="Gong W."/>
            <person name="Xiao S."/>
            <person name="Wang L."/>
            <person name="Liao Z."/>
            <person name="Chang Y."/>
            <person name="Mo W."/>
            <person name="Hu G."/>
            <person name="Li W."/>
            <person name="Zhao G."/>
            <person name="Zhu H."/>
            <person name="Hu X."/>
            <person name="Ji K."/>
            <person name="Xiang X."/>
            <person name="Song Q."/>
            <person name="Yuan D."/>
            <person name="Jin S."/>
            <person name="Zhang L."/>
        </authorList>
    </citation>
    <scope>NUCLEOTIDE SEQUENCE [LARGE SCALE GENOMIC DNA]</scope>
    <source>
        <strain evidence="1">SQ_2022a</strain>
    </source>
</reference>